<dbReference type="Gene3D" id="3.40.50.2020">
    <property type="match status" value="1"/>
</dbReference>
<dbReference type="InterPro" id="IPR044005">
    <property type="entry name" value="DZR_2"/>
</dbReference>
<feature type="domain" description="Double zinc ribbon" evidence="3">
    <location>
        <begin position="22"/>
        <end position="72"/>
    </location>
</feature>
<dbReference type="InterPro" id="IPR000836">
    <property type="entry name" value="PRTase_dom"/>
</dbReference>
<dbReference type="SUPFAM" id="SSF53271">
    <property type="entry name" value="PRTase-like"/>
    <property type="match status" value="1"/>
</dbReference>
<protein>
    <submittedName>
        <fullName evidence="5">ComF family protein</fullName>
    </submittedName>
</protein>
<sequence>MWLSNRHTSGLGTLFKRLGFGFPTSCLLCDATVTGSMPNLCGACRGDLPRITTACPVCGVPLPESAMCPPCRRRKPPFARAYAAFEYGFPVNHLVVLMKFGSKLTAARVLGELLAEHLVQCQAPKPGMIIPVPLHGSRLRERGFNQAMELGREIAWQWRIPLEKKLVIRTRPTPPQTGLPNRAARNRNVRRAFALNGSVSNVEHVAILDDVVTSGATVTEVARLLKRAGVARIDVWCCCRAGGL</sequence>
<dbReference type="InterPro" id="IPR029057">
    <property type="entry name" value="PRTase-like"/>
</dbReference>
<dbReference type="InterPro" id="IPR051910">
    <property type="entry name" value="ComF/GntX_DNA_util-trans"/>
</dbReference>
<feature type="domain" description="Phosphoribosyltransferase" evidence="2">
    <location>
        <begin position="196"/>
        <end position="240"/>
    </location>
</feature>
<proteinExistence type="inferred from homology"/>
<dbReference type="EMBL" id="CAADFI010000012">
    <property type="protein sequence ID" value="VFJ90941.1"/>
    <property type="molecule type" value="Genomic_DNA"/>
</dbReference>
<evidence type="ECO:0000256" key="1">
    <source>
        <dbReference type="ARBA" id="ARBA00008007"/>
    </source>
</evidence>
<dbReference type="EMBL" id="CAADFJ010000017">
    <property type="protein sequence ID" value="VFJ97965.1"/>
    <property type="molecule type" value="Genomic_DNA"/>
</dbReference>
<dbReference type="CDD" id="cd06223">
    <property type="entry name" value="PRTases_typeI"/>
    <property type="match status" value="1"/>
</dbReference>
<dbReference type="AlphaFoldDB" id="A0A450UEG8"/>
<accession>A0A450UEG8</accession>
<evidence type="ECO:0000313" key="6">
    <source>
        <dbReference type="EMBL" id="VFJ97965.1"/>
    </source>
</evidence>
<evidence type="ECO:0000313" key="5">
    <source>
        <dbReference type="EMBL" id="VFJ90941.1"/>
    </source>
</evidence>
<comment type="similarity">
    <text evidence="1">Belongs to the ComF/GntX family.</text>
</comment>
<dbReference type="Pfam" id="PF18912">
    <property type="entry name" value="DZR_2"/>
    <property type="match status" value="1"/>
</dbReference>
<dbReference type="EMBL" id="CAADFG010000018">
    <property type="protein sequence ID" value="VFJ89955.1"/>
    <property type="molecule type" value="Genomic_DNA"/>
</dbReference>
<name>A0A450UEG8_9GAMM</name>
<dbReference type="PANTHER" id="PTHR47505:SF1">
    <property type="entry name" value="DNA UTILIZATION PROTEIN YHGH"/>
    <property type="match status" value="1"/>
</dbReference>
<dbReference type="PANTHER" id="PTHR47505">
    <property type="entry name" value="DNA UTILIZATION PROTEIN YHGH"/>
    <property type="match status" value="1"/>
</dbReference>
<evidence type="ECO:0000313" key="4">
    <source>
        <dbReference type="EMBL" id="VFJ89955.1"/>
    </source>
</evidence>
<organism evidence="5">
    <name type="scientific">Candidatus Kentrum eta</name>
    <dbReference type="NCBI Taxonomy" id="2126337"/>
    <lineage>
        <taxon>Bacteria</taxon>
        <taxon>Pseudomonadati</taxon>
        <taxon>Pseudomonadota</taxon>
        <taxon>Gammaproteobacteria</taxon>
        <taxon>Candidatus Kentrum</taxon>
    </lineage>
</organism>
<reference evidence="5" key="1">
    <citation type="submission" date="2019-02" db="EMBL/GenBank/DDBJ databases">
        <authorList>
            <person name="Gruber-Vodicka R. H."/>
            <person name="Seah K. B. B."/>
        </authorList>
    </citation>
    <scope>NUCLEOTIDE SEQUENCE</scope>
    <source>
        <strain evidence="6">BECK_SA2B12</strain>
        <strain evidence="4">BECK_SA2B15</strain>
        <strain evidence="5">BECK_SA2B20</strain>
    </source>
</reference>
<dbReference type="Pfam" id="PF00156">
    <property type="entry name" value="Pribosyltran"/>
    <property type="match status" value="1"/>
</dbReference>
<gene>
    <name evidence="4" type="ORF">BECKH772A_GA0070896_1001827</name>
    <name evidence="5" type="ORF">BECKH772B_GA0070898_1001231</name>
    <name evidence="6" type="ORF">BECKH772C_GA0070978_1001727</name>
</gene>
<evidence type="ECO:0000259" key="3">
    <source>
        <dbReference type="Pfam" id="PF18912"/>
    </source>
</evidence>
<evidence type="ECO:0000259" key="2">
    <source>
        <dbReference type="Pfam" id="PF00156"/>
    </source>
</evidence>